<keyword evidence="2" id="KW-1133">Transmembrane helix</keyword>
<feature type="transmembrane region" description="Helical" evidence="2">
    <location>
        <begin position="163"/>
        <end position="180"/>
    </location>
</feature>
<evidence type="ECO:0000313" key="4">
    <source>
        <dbReference type="Proteomes" id="UP001595445"/>
    </source>
</evidence>
<keyword evidence="2" id="KW-0812">Transmembrane</keyword>
<dbReference type="Proteomes" id="UP001595445">
    <property type="component" value="Unassembled WGS sequence"/>
</dbReference>
<name>A0ABV7DUF5_9RHOB</name>
<reference evidence="4" key="1">
    <citation type="journal article" date="2019" name="Int. J. Syst. Evol. Microbiol.">
        <title>The Global Catalogue of Microorganisms (GCM) 10K type strain sequencing project: providing services to taxonomists for standard genome sequencing and annotation.</title>
        <authorList>
            <consortium name="The Broad Institute Genomics Platform"/>
            <consortium name="The Broad Institute Genome Sequencing Center for Infectious Disease"/>
            <person name="Wu L."/>
            <person name="Ma J."/>
        </authorList>
    </citation>
    <scope>NUCLEOTIDE SEQUENCE [LARGE SCALE GENOMIC DNA]</scope>
    <source>
        <strain evidence="4">KCTC 62102</strain>
    </source>
</reference>
<evidence type="ECO:0000313" key="3">
    <source>
        <dbReference type="EMBL" id="MFC3086010.1"/>
    </source>
</evidence>
<organism evidence="3 4">
    <name type="scientific">Tabrizicola soli</name>
    <dbReference type="NCBI Taxonomy" id="2185115"/>
    <lineage>
        <taxon>Bacteria</taxon>
        <taxon>Pseudomonadati</taxon>
        <taxon>Pseudomonadota</taxon>
        <taxon>Alphaproteobacteria</taxon>
        <taxon>Rhodobacterales</taxon>
        <taxon>Paracoccaceae</taxon>
        <taxon>Tabrizicola</taxon>
    </lineage>
</organism>
<comment type="caution">
    <text evidence="3">The sequence shown here is derived from an EMBL/GenBank/DDBJ whole genome shotgun (WGS) entry which is preliminary data.</text>
</comment>
<keyword evidence="4" id="KW-1185">Reference proteome</keyword>
<evidence type="ECO:0000256" key="1">
    <source>
        <dbReference type="SAM" id="MobiDB-lite"/>
    </source>
</evidence>
<feature type="region of interest" description="Disordered" evidence="1">
    <location>
        <begin position="1"/>
        <end position="65"/>
    </location>
</feature>
<gene>
    <name evidence="3" type="ORF">ACFOD6_08105</name>
</gene>
<keyword evidence="2" id="KW-0472">Membrane</keyword>
<feature type="compositionally biased region" description="Polar residues" evidence="1">
    <location>
        <begin position="13"/>
        <end position="25"/>
    </location>
</feature>
<sequence length="199" mass="20760">MNGTYKKSDDQSEGSGSNLAQSLAETASEGGAAAMEKAGDVMDAGKRKLDGLKDSASEAMDEGRSRLKDAKEAIVSGAGSTLAAVKDVAVEKADTARETLSDVGERLAATLQRSADGEDGDALKSKVLSSVAQGLTQASDVLRQRSVSDLTADVREMARRHPGAFMAAAAVVGFAAARFVRSSAHRRMAEHDRHQGPRV</sequence>
<evidence type="ECO:0008006" key="5">
    <source>
        <dbReference type="Google" id="ProtNLM"/>
    </source>
</evidence>
<feature type="compositionally biased region" description="Basic and acidic residues" evidence="1">
    <location>
        <begin position="37"/>
        <end position="65"/>
    </location>
</feature>
<proteinExistence type="predicted"/>
<dbReference type="RefSeq" id="WP_197643073.1">
    <property type="nucleotide sequence ID" value="NZ_JAEACP010000008.1"/>
</dbReference>
<dbReference type="EMBL" id="JBHRSM010000013">
    <property type="protein sequence ID" value="MFC3086010.1"/>
    <property type="molecule type" value="Genomic_DNA"/>
</dbReference>
<protein>
    <recommendedName>
        <fullName evidence="5">DUF883 family protein</fullName>
    </recommendedName>
</protein>
<evidence type="ECO:0000256" key="2">
    <source>
        <dbReference type="SAM" id="Phobius"/>
    </source>
</evidence>
<accession>A0ABV7DUF5</accession>
<feature type="compositionally biased region" description="Basic and acidic residues" evidence="1">
    <location>
        <begin position="1"/>
        <end position="10"/>
    </location>
</feature>